<evidence type="ECO:0000256" key="1">
    <source>
        <dbReference type="ARBA" id="ARBA00004651"/>
    </source>
</evidence>
<organism evidence="10 11">
    <name type="scientific">Thermanaerovibrio velox DSM 12556</name>
    <dbReference type="NCBI Taxonomy" id="926567"/>
    <lineage>
        <taxon>Bacteria</taxon>
        <taxon>Thermotogati</taxon>
        <taxon>Synergistota</taxon>
        <taxon>Synergistia</taxon>
        <taxon>Synergistales</taxon>
        <taxon>Synergistaceae</taxon>
        <taxon>Thermanaerovibrio</taxon>
    </lineage>
</organism>
<comment type="similarity">
    <text evidence="2">Belongs to the peptidase A24 family.</text>
</comment>
<keyword evidence="5 7" id="KW-1133">Transmembrane helix</keyword>
<keyword evidence="4 7" id="KW-0812">Transmembrane</keyword>
<keyword evidence="3" id="KW-1003">Cell membrane</keyword>
<dbReference type="eggNOG" id="COG1989">
    <property type="taxonomic scope" value="Bacteria"/>
</dbReference>
<evidence type="ECO:0000313" key="11">
    <source>
        <dbReference type="Proteomes" id="UP000005730"/>
    </source>
</evidence>
<dbReference type="EMBL" id="CM001377">
    <property type="protein sequence ID" value="EHM10729.1"/>
    <property type="molecule type" value="Genomic_DNA"/>
</dbReference>
<evidence type="ECO:0000256" key="5">
    <source>
        <dbReference type="ARBA" id="ARBA00022989"/>
    </source>
</evidence>
<dbReference type="AlphaFoldDB" id="H0UQ91"/>
<feature type="transmembrane region" description="Helical" evidence="7">
    <location>
        <begin position="85"/>
        <end position="109"/>
    </location>
</feature>
<dbReference type="Gene3D" id="1.20.120.1220">
    <property type="match status" value="1"/>
</dbReference>
<dbReference type="PANTHER" id="PTHR30487">
    <property type="entry name" value="TYPE 4 PREPILIN-LIKE PROTEINS LEADER PEPTIDE-PROCESSING ENZYME"/>
    <property type="match status" value="1"/>
</dbReference>
<dbReference type="GO" id="GO:0004190">
    <property type="term" value="F:aspartic-type endopeptidase activity"/>
    <property type="evidence" value="ECO:0007669"/>
    <property type="project" value="InterPro"/>
</dbReference>
<evidence type="ECO:0000256" key="7">
    <source>
        <dbReference type="SAM" id="Phobius"/>
    </source>
</evidence>
<keyword evidence="6 7" id="KW-0472">Membrane</keyword>
<evidence type="ECO:0000256" key="2">
    <source>
        <dbReference type="ARBA" id="ARBA00005801"/>
    </source>
</evidence>
<evidence type="ECO:0000256" key="3">
    <source>
        <dbReference type="ARBA" id="ARBA00022475"/>
    </source>
</evidence>
<dbReference type="GO" id="GO:0006465">
    <property type="term" value="P:signal peptide processing"/>
    <property type="evidence" value="ECO:0007669"/>
    <property type="project" value="TreeGrafter"/>
</dbReference>
<name>H0UQ91_9BACT</name>
<dbReference type="PANTHER" id="PTHR30487:SF0">
    <property type="entry name" value="PREPILIN LEADER PEPTIDASE_N-METHYLTRANSFERASE-RELATED"/>
    <property type="match status" value="1"/>
</dbReference>
<evidence type="ECO:0000256" key="6">
    <source>
        <dbReference type="ARBA" id="ARBA00023136"/>
    </source>
</evidence>
<feature type="domain" description="Prepilin type IV endopeptidase peptidase" evidence="8">
    <location>
        <begin position="113"/>
        <end position="217"/>
    </location>
</feature>
<dbReference type="InterPro" id="IPR010627">
    <property type="entry name" value="Prepilin_pept_A24_N"/>
</dbReference>
<accession>H0UQ91</accession>
<feature type="transmembrane region" description="Helical" evidence="7">
    <location>
        <begin position="199"/>
        <end position="221"/>
    </location>
</feature>
<gene>
    <name evidence="10" type="ORF">TheveDRAFT_1611</name>
</gene>
<feature type="transmembrane region" description="Helical" evidence="7">
    <location>
        <begin position="233"/>
        <end position="252"/>
    </location>
</feature>
<dbReference type="GO" id="GO:0005886">
    <property type="term" value="C:plasma membrane"/>
    <property type="evidence" value="ECO:0007669"/>
    <property type="project" value="UniProtKB-SubCell"/>
</dbReference>
<evidence type="ECO:0000313" key="10">
    <source>
        <dbReference type="EMBL" id="EHM10729.1"/>
    </source>
</evidence>
<evidence type="ECO:0000256" key="4">
    <source>
        <dbReference type="ARBA" id="ARBA00022692"/>
    </source>
</evidence>
<protein>
    <submittedName>
        <fullName evidence="10">Prepilin signal peptidase PulO-like peptidase</fullName>
    </submittedName>
</protein>
<evidence type="ECO:0000259" key="9">
    <source>
        <dbReference type="Pfam" id="PF06750"/>
    </source>
</evidence>
<dbReference type="STRING" id="926567.TheveDRAFT_1611"/>
<reference evidence="10 11" key="1">
    <citation type="submission" date="2011-10" db="EMBL/GenBank/DDBJ databases">
        <title>The Noncontiguous Finished genome of Thermanaerovibrio velox DSM 12556.</title>
        <authorList>
            <consortium name="US DOE Joint Genome Institute (JGI-PGF)"/>
            <person name="Lucas S."/>
            <person name="Copeland A."/>
            <person name="Lapidus A."/>
            <person name="Glavina del Rio T."/>
            <person name="Dalin E."/>
            <person name="Tice H."/>
            <person name="Bruce D."/>
            <person name="Goodwin L."/>
            <person name="Pitluck S."/>
            <person name="Peters L."/>
            <person name="Mikhailova N."/>
            <person name="Teshima H."/>
            <person name="Kyrpides N."/>
            <person name="Mavromatis K."/>
            <person name="Ivanova N."/>
            <person name="Markowitz V."/>
            <person name="Cheng J.-F."/>
            <person name="Hugenholtz P."/>
            <person name="Woyke T."/>
            <person name="Wu D."/>
            <person name="Spring S."/>
            <person name="Brambilla E.-M."/>
            <person name="Klenk H.-P."/>
            <person name="Eisen J.A."/>
        </authorList>
    </citation>
    <scope>NUCLEOTIDE SEQUENCE [LARGE SCALE GENOMIC DNA]</scope>
    <source>
        <strain evidence="10 11">DSM 12556</strain>
    </source>
</reference>
<dbReference type="Pfam" id="PF01478">
    <property type="entry name" value="Peptidase_A24"/>
    <property type="match status" value="1"/>
</dbReference>
<comment type="subcellular location">
    <subcellularLocation>
        <location evidence="1">Cell membrane</location>
        <topology evidence="1">Multi-pass membrane protein</topology>
    </subcellularLocation>
</comment>
<dbReference type="InterPro" id="IPR000045">
    <property type="entry name" value="Prepilin_IV_endopep_pep"/>
</dbReference>
<feature type="transmembrane region" description="Helical" evidence="7">
    <location>
        <begin position="158"/>
        <end position="179"/>
    </location>
</feature>
<evidence type="ECO:0000259" key="8">
    <source>
        <dbReference type="Pfam" id="PF01478"/>
    </source>
</evidence>
<dbReference type="HOGENOM" id="CLU_057101_0_1_0"/>
<dbReference type="Pfam" id="PF06750">
    <property type="entry name" value="A24_N_bact"/>
    <property type="match status" value="1"/>
</dbReference>
<keyword evidence="11" id="KW-1185">Reference proteome</keyword>
<feature type="domain" description="Prepilin peptidase A24 N-terminal" evidence="9">
    <location>
        <begin position="18"/>
        <end position="101"/>
    </location>
</feature>
<proteinExistence type="inferred from homology"/>
<sequence>MCIADDTLKWLMTFMAVLLGACVASFVETAAHRLVTGRPFWGRERSCCESCGRQLGTWDLIPVLSFLWFRGRCRTCGDKIPKEYLFYEAFTALAFGLAVFVFGPGIKALSCMAMFSFGLFHGVTDRESGYVYDVVSIASFVAGVSFGYLGSGMPGLKWALLGGLAGFLPLALIVVLSFGRMGIGDAILMGGLGTFLGPVGALLGVYFAVIIGGVWAIYMVLKGRINRKDPVPFGPFLWVGSFLAFMLKGWIIRFLSDWFLAL</sequence>
<dbReference type="Proteomes" id="UP000005730">
    <property type="component" value="Chromosome"/>
</dbReference>
<feature type="transmembrane region" description="Helical" evidence="7">
    <location>
        <begin position="129"/>
        <end position="151"/>
    </location>
</feature>
<dbReference type="InterPro" id="IPR050882">
    <property type="entry name" value="Prepilin_peptidase/N-MTase"/>
</dbReference>